<keyword evidence="8" id="KW-1185">Reference proteome</keyword>
<evidence type="ECO:0000256" key="4">
    <source>
        <dbReference type="ARBA" id="ARBA00040368"/>
    </source>
</evidence>
<dbReference type="GO" id="GO:0005840">
    <property type="term" value="C:ribosome"/>
    <property type="evidence" value="ECO:0007669"/>
    <property type="project" value="UniProtKB-KW"/>
</dbReference>
<accession>A0A5N5WYA3</accession>
<dbReference type="GO" id="GO:0006412">
    <property type="term" value="P:translation"/>
    <property type="evidence" value="ECO:0007669"/>
    <property type="project" value="InterPro"/>
</dbReference>
<organism evidence="7 8">
    <name type="scientific">Aspergillus leporis</name>
    <dbReference type="NCBI Taxonomy" id="41062"/>
    <lineage>
        <taxon>Eukaryota</taxon>
        <taxon>Fungi</taxon>
        <taxon>Dikarya</taxon>
        <taxon>Ascomycota</taxon>
        <taxon>Pezizomycotina</taxon>
        <taxon>Eurotiomycetes</taxon>
        <taxon>Eurotiomycetidae</taxon>
        <taxon>Eurotiales</taxon>
        <taxon>Aspergillaceae</taxon>
        <taxon>Aspergillus</taxon>
        <taxon>Aspergillus subgen. Circumdati</taxon>
    </lineage>
</organism>
<keyword evidence="2" id="KW-0689">Ribosomal protein</keyword>
<evidence type="ECO:0000256" key="1">
    <source>
        <dbReference type="ARBA" id="ARBA00008553"/>
    </source>
</evidence>
<evidence type="ECO:0000256" key="2">
    <source>
        <dbReference type="ARBA" id="ARBA00022980"/>
    </source>
</evidence>
<dbReference type="InterPro" id="IPR031309">
    <property type="entry name" value="Ribosomal_uL5_C"/>
</dbReference>
<comment type="similarity">
    <text evidence="1">Belongs to the universal ribosomal protein uL5 family.</text>
</comment>
<dbReference type="Gene3D" id="3.30.1440.10">
    <property type="match status" value="1"/>
</dbReference>
<dbReference type="InterPro" id="IPR002132">
    <property type="entry name" value="Ribosomal_uL5"/>
</dbReference>
<feature type="compositionally biased region" description="Polar residues" evidence="5">
    <location>
        <begin position="49"/>
        <end position="64"/>
    </location>
</feature>
<feature type="domain" description="Large ribosomal subunit protein uL5 C-terminal" evidence="6">
    <location>
        <begin position="251"/>
        <end position="349"/>
    </location>
</feature>
<evidence type="ECO:0000256" key="3">
    <source>
        <dbReference type="ARBA" id="ARBA00023274"/>
    </source>
</evidence>
<dbReference type="FunFam" id="3.30.1440.10:FF:000001">
    <property type="entry name" value="50S ribosomal protein L5"/>
    <property type="match status" value="1"/>
</dbReference>
<name>A0A5N5WYA3_9EURO</name>
<gene>
    <name evidence="7" type="ORF">BDV29DRAFT_135854</name>
</gene>
<evidence type="ECO:0000256" key="5">
    <source>
        <dbReference type="SAM" id="MobiDB-lite"/>
    </source>
</evidence>
<dbReference type="Proteomes" id="UP000326565">
    <property type="component" value="Unassembled WGS sequence"/>
</dbReference>
<dbReference type="Pfam" id="PF00673">
    <property type="entry name" value="Ribosomal_L5_C"/>
    <property type="match status" value="1"/>
</dbReference>
<sequence>MAASESSRYLARSLPRAFVPTSRPQSFCLRRNVSDQASSKAATADLSDLESTGSLSTTAPSDAGQSFDPIARTKARKKQLPRSRYQFRSPKYDRGPLHPHQPPPTSDPSSRLYVPGPFSLPRVEQTYQSTVASDILTLCYVHSPPGFKPPPKAPRLRSWDDSSPYHKNRPLRGPRGGDVLRLLRKPINFNNLPKLERITIHSYVKQAAKENSSWLHVAGMAVQAISNVRVETFKSKTSVATWSIAPGRDTVAVKAELRGEDMLHFFGKLVDVVMPRIKDWEGVKGSSGDSSGNITFGLEPENVALFPEIEVNYDMYPPKMIPGCHITVHTTAKTDKDARLLLSAMGIPFYGKMVN</sequence>
<dbReference type="GO" id="GO:1990904">
    <property type="term" value="C:ribonucleoprotein complex"/>
    <property type="evidence" value="ECO:0007669"/>
    <property type="project" value="UniProtKB-KW"/>
</dbReference>
<proteinExistence type="inferred from homology"/>
<protein>
    <recommendedName>
        <fullName evidence="4">Large ribosomal subunit protein uL5m</fullName>
    </recommendedName>
</protein>
<evidence type="ECO:0000313" key="8">
    <source>
        <dbReference type="Proteomes" id="UP000326565"/>
    </source>
</evidence>
<keyword evidence="3" id="KW-0687">Ribonucleoprotein</keyword>
<dbReference type="OrthoDB" id="539541at2759"/>
<feature type="region of interest" description="Disordered" evidence="5">
    <location>
        <begin position="149"/>
        <end position="177"/>
    </location>
</feature>
<evidence type="ECO:0000313" key="7">
    <source>
        <dbReference type="EMBL" id="KAB8073546.1"/>
    </source>
</evidence>
<dbReference type="AlphaFoldDB" id="A0A5N5WYA3"/>
<dbReference type="PANTHER" id="PTHR11994">
    <property type="entry name" value="60S RIBOSOMAL PROTEIN L11-RELATED"/>
    <property type="match status" value="1"/>
</dbReference>
<dbReference type="EMBL" id="ML732225">
    <property type="protein sequence ID" value="KAB8073546.1"/>
    <property type="molecule type" value="Genomic_DNA"/>
</dbReference>
<dbReference type="GO" id="GO:0003735">
    <property type="term" value="F:structural constituent of ribosome"/>
    <property type="evidence" value="ECO:0007669"/>
    <property type="project" value="InterPro"/>
</dbReference>
<reference evidence="7 8" key="1">
    <citation type="submission" date="2019-04" db="EMBL/GenBank/DDBJ databases">
        <title>Friends and foes A comparative genomics study of 23 Aspergillus species from section Flavi.</title>
        <authorList>
            <consortium name="DOE Joint Genome Institute"/>
            <person name="Kjaerbolling I."/>
            <person name="Vesth T."/>
            <person name="Frisvad J.C."/>
            <person name="Nybo J.L."/>
            <person name="Theobald S."/>
            <person name="Kildgaard S."/>
            <person name="Isbrandt T."/>
            <person name="Kuo A."/>
            <person name="Sato A."/>
            <person name="Lyhne E.K."/>
            <person name="Kogle M.E."/>
            <person name="Wiebenga A."/>
            <person name="Kun R.S."/>
            <person name="Lubbers R.J."/>
            <person name="Makela M.R."/>
            <person name="Barry K."/>
            <person name="Chovatia M."/>
            <person name="Clum A."/>
            <person name="Daum C."/>
            <person name="Haridas S."/>
            <person name="He G."/>
            <person name="LaButti K."/>
            <person name="Lipzen A."/>
            <person name="Mondo S."/>
            <person name="Riley R."/>
            <person name="Salamov A."/>
            <person name="Simmons B.A."/>
            <person name="Magnuson J.K."/>
            <person name="Henrissat B."/>
            <person name="Mortensen U.H."/>
            <person name="Larsen T.O."/>
            <person name="Devries R.P."/>
            <person name="Grigoriev I.V."/>
            <person name="Machida M."/>
            <person name="Baker S.E."/>
            <person name="Andersen M.R."/>
        </authorList>
    </citation>
    <scope>NUCLEOTIDE SEQUENCE [LARGE SCALE GENOMIC DNA]</scope>
    <source>
        <strain evidence="7 8">CBS 151.66</strain>
    </source>
</reference>
<feature type="region of interest" description="Disordered" evidence="5">
    <location>
        <begin position="30"/>
        <end position="117"/>
    </location>
</feature>
<evidence type="ECO:0000259" key="6">
    <source>
        <dbReference type="Pfam" id="PF00673"/>
    </source>
</evidence>
<dbReference type="SUPFAM" id="SSF55282">
    <property type="entry name" value="RL5-like"/>
    <property type="match status" value="1"/>
</dbReference>
<dbReference type="InterPro" id="IPR022803">
    <property type="entry name" value="Ribosomal_uL5_dom_sf"/>
</dbReference>